<protein>
    <submittedName>
        <fullName evidence="9">Isovaleryl-CoA dehydrogenase</fullName>
        <ecNumber evidence="9">1.3.8.4</ecNumber>
    </submittedName>
</protein>
<dbReference type="Gene3D" id="1.20.140.10">
    <property type="entry name" value="Butyryl-CoA Dehydrogenase, subunit A, domain 3"/>
    <property type="match status" value="1"/>
</dbReference>
<dbReference type="EMBL" id="JAUSUB010000005">
    <property type="protein sequence ID" value="MDQ0269688.1"/>
    <property type="molecule type" value="Genomic_DNA"/>
</dbReference>
<dbReference type="Pfam" id="PF00441">
    <property type="entry name" value="Acyl-CoA_dh_1"/>
    <property type="match status" value="1"/>
</dbReference>
<feature type="domain" description="Acyl-CoA dehydrogenase/oxidase C-terminal" evidence="6">
    <location>
        <begin position="230"/>
        <end position="377"/>
    </location>
</feature>
<feature type="domain" description="Acyl-CoA oxidase/dehydrogenase middle" evidence="7">
    <location>
        <begin position="123"/>
        <end position="217"/>
    </location>
</feature>
<evidence type="ECO:0000256" key="5">
    <source>
        <dbReference type="RuleBase" id="RU362125"/>
    </source>
</evidence>
<evidence type="ECO:0000259" key="8">
    <source>
        <dbReference type="Pfam" id="PF02771"/>
    </source>
</evidence>
<dbReference type="Gene3D" id="2.40.110.10">
    <property type="entry name" value="Butyryl-CoA Dehydrogenase, subunit A, domain 2"/>
    <property type="match status" value="1"/>
</dbReference>
<dbReference type="PROSITE" id="PS00072">
    <property type="entry name" value="ACYL_COA_DH_1"/>
    <property type="match status" value="1"/>
</dbReference>
<evidence type="ECO:0000313" key="10">
    <source>
        <dbReference type="Proteomes" id="UP001238088"/>
    </source>
</evidence>
<evidence type="ECO:0000259" key="6">
    <source>
        <dbReference type="Pfam" id="PF00441"/>
    </source>
</evidence>
<evidence type="ECO:0000313" key="9">
    <source>
        <dbReference type="EMBL" id="MDQ0269688.1"/>
    </source>
</evidence>
<evidence type="ECO:0000256" key="1">
    <source>
        <dbReference type="ARBA" id="ARBA00001974"/>
    </source>
</evidence>
<comment type="similarity">
    <text evidence="2 5">Belongs to the acyl-CoA dehydrogenase family.</text>
</comment>
<dbReference type="PIRSF" id="PIRSF016578">
    <property type="entry name" value="HsaA"/>
    <property type="match status" value="1"/>
</dbReference>
<evidence type="ECO:0000259" key="7">
    <source>
        <dbReference type="Pfam" id="PF02770"/>
    </source>
</evidence>
<dbReference type="PANTHER" id="PTHR43884">
    <property type="entry name" value="ACYL-COA DEHYDROGENASE"/>
    <property type="match status" value="1"/>
</dbReference>
<dbReference type="InterPro" id="IPR037069">
    <property type="entry name" value="AcylCoA_DH/ox_N_sf"/>
</dbReference>
<dbReference type="InterPro" id="IPR046373">
    <property type="entry name" value="Acyl-CoA_Oxase/DH_mid-dom_sf"/>
</dbReference>
<dbReference type="EC" id="1.3.8.4" evidence="9"/>
<dbReference type="PANTHER" id="PTHR43884:SF12">
    <property type="entry name" value="ISOVALERYL-COA DEHYDROGENASE, MITOCHONDRIAL-RELATED"/>
    <property type="match status" value="1"/>
</dbReference>
<name>A0ABU0AGY8_9BACI</name>
<dbReference type="InterPro" id="IPR013786">
    <property type="entry name" value="AcylCoA_DH/ox_N"/>
</dbReference>
<dbReference type="Pfam" id="PF02771">
    <property type="entry name" value="Acyl-CoA_dh_N"/>
    <property type="match status" value="1"/>
</dbReference>
<dbReference type="InterPro" id="IPR036250">
    <property type="entry name" value="AcylCo_DH-like_C"/>
</dbReference>
<comment type="cofactor">
    <cofactor evidence="1 5">
        <name>FAD</name>
        <dbReference type="ChEBI" id="CHEBI:57692"/>
    </cofactor>
</comment>
<keyword evidence="3 5" id="KW-0285">Flavoprotein</keyword>
<sequence>MNFDLSMENIQIRGMVRDFIAKEIQPNLKYYEENRLFPKPIFQKMGKAGFFGACFPERFGGSELGFLNLTIIAEEISKAHPSLGYAFNMQAMTCPFTILNWGTEEQILKYVPDLIKADKIGMFALTESGGGSDPAGSMKTTARLDGDEYVLNGSKAWITFANEADVGVLFAKTDVNAGHNGISAFIIETDRSGFTANPLEISALGYMTRSCDVFLEDYRIPKENLLGKEGEGFKIAMNALDYGRLTVSSRLVGIAQGCIDESLKYCHERVVSGKPIGEYQMIQHLIADMVVETDGARLLSYRSGYLKDKGEAATRQSSYAKYFASEVAAKVTRSALEIFGGNGISDDYPIMKYVNYANMLHFGEGSANIQRILIANDALGLKNANRHHISRRFSLSSDLTKEAVKES</sequence>
<organism evidence="9 10">
    <name type="scientific">Cytobacillus purgationiresistens</name>
    <dbReference type="NCBI Taxonomy" id="863449"/>
    <lineage>
        <taxon>Bacteria</taxon>
        <taxon>Bacillati</taxon>
        <taxon>Bacillota</taxon>
        <taxon>Bacilli</taxon>
        <taxon>Bacillales</taxon>
        <taxon>Bacillaceae</taxon>
        <taxon>Cytobacillus</taxon>
    </lineage>
</organism>
<keyword evidence="10" id="KW-1185">Reference proteome</keyword>
<dbReference type="Pfam" id="PF02770">
    <property type="entry name" value="Acyl-CoA_dh_M"/>
    <property type="match status" value="1"/>
</dbReference>
<comment type="caution">
    <text evidence="9">The sequence shown here is derived from an EMBL/GenBank/DDBJ whole genome shotgun (WGS) entry which is preliminary data.</text>
</comment>
<dbReference type="GO" id="GO:0008470">
    <property type="term" value="F:3-methylbutanoyl-CoA dehydrogenase activity"/>
    <property type="evidence" value="ECO:0007669"/>
    <property type="project" value="UniProtKB-EC"/>
</dbReference>
<dbReference type="InterPro" id="IPR009100">
    <property type="entry name" value="AcylCoA_DH/oxidase_NM_dom_sf"/>
</dbReference>
<dbReference type="InterPro" id="IPR006091">
    <property type="entry name" value="Acyl-CoA_Oxase/DH_mid-dom"/>
</dbReference>
<evidence type="ECO:0000256" key="3">
    <source>
        <dbReference type="ARBA" id="ARBA00022630"/>
    </source>
</evidence>
<proteinExistence type="inferred from homology"/>
<dbReference type="InterPro" id="IPR006089">
    <property type="entry name" value="Acyl-CoA_DH_CS"/>
</dbReference>
<dbReference type="Gene3D" id="1.10.540.10">
    <property type="entry name" value="Acyl-CoA dehydrogenase/oxidase, N-terminal domain"/>
    <property type="match status" value="1"/>
</dbReference>
<evidence type="ECO:0000256" key="2">
    <source>
        <dbReference type="ARBA" id="ARBA00009347"/>
    </source>
</evidence>
<reference evidence="9 10" key="1">
    <citation type="submission" date="2023-07" db="EMBL/GenBank/DDBJ databases">
        <title>Genomic Encyclopedia of Type Strains, Phase IV (KMG-IV): sequencing the most valuable type-strain genomes for metagenomic binning, comparative biology and taxonomic classification.</title>
        <authorList>
            <person name="Goeker M."/>
        </authorList>
    </citation>
    <scope>NUCLEOTIDE SEQUENCE [LARGE SCALE GENOMIC DNA]</scope>
    <source>
        <strain evidence="9 10">DSM 23494</strain>
    </source>
</reference>
<dbReference type="SUPFAM" id="SSF56645">
    <property type="entry name" value="Acyl-CoA dehydrogenase NM domain-like"/>
    <property type="match status" value="1"/>
</dbReference>
<dbReference type="Proteomes" id="UP001238088">
    <property type="component" value="Unassembled WGS sequence"/>
</dbReference>
<keyword evidence="5 9" id="KW-0560">Oxidoreductase</keyword>
<evidence type="ECO:0000256" key="4">
    <source>
        <dbReference type="ARBA" id="ARBA00022827"/>
    </source>
</evidence>
<keyword evidence="4 5" id="KW-0274">FAD</keyword>
<dbReference type="InterPro" id="IPR009075">
    <property type="entry name" value="AcylCo_DH/oxidase_C"/>
</dbReference>
<accession>A0ABU0AGY8</accession>
<feature type="domain" description="Acyl-CoA dehydrogenase/oxidase N-terminal" evidence="8">
    <location>
        <begin position="8"/>
        <end position="116"/>
    </location>
</feature>
<dbReference type="RefSeq" id="WP_307473459.1">
    <property type="nucleotide sequence ID" value="NZ_JAUSUB010000005.1"/>
</dbReference>
<dbReference type="SUPFAM" id="SSF47203">
    <property type="entry name" value="Acyl-CoA dehydrogenase C-terminal domain-like"/>
    <property type="match status" value="1"/>
</dbReference>
<gene>
    <name evidence="9" type="ORF">J2S17_001560</name>
</gene>